<dbReference type="Proteomes" id="UP000027143">
    <property type="component" value="Unassembled WGS sequence"/>
</dbReference>
<gene>
    <name evidence="1" type="ORF">O7U_00913</name>
</gene>
<reference evidence="1 2" key="1">
    <citation type="submission" date="2012-04" db="EMBL/GenBank/DDBJ databases">
        <title>The Genome Sequence of Bartonella quintana JK 68.</title>
        <authorList>
            <consortium name="The Broad Institute Genome Sequencing Platform"/>
            <consortium name="The Broad Institute Genome Sequencing Center for Infectious Disease"/>
            <person name="Feldgarden M."/>
            <person name="Kirby J."/>
            <person name="Kosoy M."/>
            <person name="Birtles R."/>
            <person name="Probert W.S."/>
            <person name="Chiaraviglio L."/>
            <person name="Walker B."/>
            <person name="Young S.K."/>
            <person name="Zeng Q."/>
            <person name="Gargeya S."/>
            <person name="Fitzgerald M."/>
            <person name="Haas B."/>
            <person name="Abouelleil A."/>
            <person name="Alvarado L."/>
            <person name="Arachchi H.M."/>
            <person name="Berlin A.M."/>
            <person name="Chapman S.B."/>
            <person name="Goldberg J."/>
            <person name="Griggs A."/>
            <person name="Gujja S."/>
            <person name="Hansen M."/>
            <person name="Howarth C."/>
            <person name="Imamovic A."/>
            <person name="Larimer J."/>
            <person name="McCowen C."/>
            <person name="Montmayeur A."/>
            <person name="Murphy C."/>
            <person name="Neiman D."/>
            <person name="Pearson M."/>
            <person name="Priest M."/>
            <person name="Roberts A."/>
            <person name="Saif S."/>
            <person name="Shea T."/>
            <person name="Sisk P."/>
            <person name="Sykes S."/>
            <person name="Wortman J."/>
            <person name="Nusbaum C."/>
            <person name="Birren B."/>
        </authorList>
    </citation>
    <scope>NUCLEOTIDE SEQUENCE [LARGE SCALE GENOMIC DNA]</scope>
    <source>
        <strain evidence="1 2">JK 68</strain>
    </source>
</reference>
<keyword evidence="2" id="KW-1185">Reference proteome</keyword>
<protein>
    <submittedName>
        <fullName evidence="1">Uncharacterized protein</fullName>
    </submittedName>
</protein>
<sequence length="37" mass="4342">MAFCTAILFNSFMPILFKEDAFISSRYYFGGNLKKNR</sequence>
<evidence type="ECO:0000313" key="2">
    <source>
        <dbReference type="Proteomes" id="UP000027143"/>
    </source>
</evidence>
<dbReference type="EMBL" id="AHPD01000011">
    <property type="protein sequence ID" value="KEC65263.1"/>
    <property type="molecule type" value="Genomic_DNA"/>
</dbReference>
<evidence type="ECO:0000313" key="1">
    <source>
        <dbReference type="EMBL" id="KEC65263.1"/>
    </source>
</evidence>
<accession>A0ABR4SQG1</accession>
<proteinExistence type="predicted"/>
<comment type="caution">
    <text evidence="1">The sequence shown here is derived from an EMBL/GenBank/DDBJ whole genome shotgun (WGS) entry which is preliminary data.</text>
</comment>
<name>A0ABR4SQG1_BARQI</name>
<organism evidence="1 2">
    <name type="scientific">Bartonella quintana JK 68</name>
    <dbReference type="NCBI Taxonomy" id="1134503"/>
    <lineage>
        <taxon>Bacteria</taxon>
        <taxon>Pseudomonadati</taxon>
        <taxon>Pseudomonadota</taxon>
        <taxon>Alphaproteobacteria</taxon>
        <taxon>Hyphomicrobiales</taxon>
        <taxon>Bartonellaceae</taxon>
        <taxon>Bartonella</taxon>
    </lineage>
</organism>